<evidence type="ECO:0000313" key="1">
    <source>
        <dbReference type="EMBL" id="RJF85097.1"/>
    </source>
</evidence>
<dbReference type="InterPro" id="IPR011660">
    <property type="entry name" value="VapB-like"/>
</dbReference>
<name>A0A418W584_9PROT</name>
<dbReference type="Pfam" id="PF07704">
    <property type="entry name" value="PSK_trans_fac"/>
    <property type="match status" value="1"/>
</dbReference>
<reference evidence="1 2" key="1">
    <citation type="submission" date="2018-09" db="EMBL/GenBank/DDBJ databases">
        <authorList>
            <person name="Zhu H."/>
        </authorList>
    </citation>
    <scope>NUCLEOTIDE SEQUENCE [LARGE SCALE GENOMIC DNA]</scope>
    <source>
        <strain evidence="1 2">K2W22B-5</strain>
    </source>
</reference>
<organism evidence="1 2">
    <name type="scientific">Azospirillum cavernae</name>
    <dbReference type="NCBI Taxonomy" id="2320860"/>
    <lineage>
        <taxon>Bacteria</taxon>
        <taxon>Pseudomonadati</taxon>
        <taxon>Pseudomonadota</taxon>
        <taxon>Alphaproteobacteria</taxon>
        <taxon>Rhodospirillales</taxon>
        <taxon>Azospirillaceae</taxon>
        <taxon>Azospirillum</taxon>
    </lineage>
</organism>
<dbReference type="RefSeq" id="WP_119830725.1">
    <property type="nucleotide sequence ID" value="NZ_QYUL01000001.1"/>
</dbReference>
<gene>
    <name evidence="1" type="ORF">D3877_02060</name>
</gene>
<evidence type="ECO:0000313" key="2">
    <source>
        <dbReference type="Proteomes" id="UP000283458"/>
    </source>
</evidence>
<dbReference type="OrthoDB" id="495439at2"/>
<accession>A0A418W584</accession>
<proteinExistence type="predicted"/>
<dbReference type="Proteomes" id="UP000283458">
    <property type="component" value="Unassembled WGS sequence"/>
</dbReference>
<dbReference type="AlphaFoldDB" id="A0A418W584"/>
<keyword evidence="2" id="KW-1185">Reference proteome</keyword>
<protein>
    <submittedName>
        <fullName evidence="1">Antitoxin</fullName>
    </submittedName>
</protein>
<dbReference type="EMBL" id="QYUL01000001">
    <property type="protein sequence ID" value="RJF85097.1"/>
    <property type="molecule type" value="Genomic_DNA"/>
</dbReference>
<sequence length="86" mass="9732">MALRVDSEEADRLARQLSAITGESLSVAVTLALRERLERVNRPQDPARREALRAIRERAAQLPQLDRRSDAEILGRDEAGRGISRW</sequence>
<comment type="caution">
    <text evidence="1">The sequence shown here is derived from an EMBL/GenBank/DDBJ whole genome shotgun (WGS) entry which is preliminary data.</text>
</comment>